<evidence type="ECO:0000256" key="1">
    <source>
        <dbReference type="SAM" id="MobiDB-lite"/>
    </source>
</evidence>
<proteinExistence type="predicted"/>
<keyword evidence="4" id="KW-1185">Reference proteome</keyword>
<feature type="compositionally biased region" description="Basic and acidic residues" evidence="1">
    <location>
        <begin position="406"/>
        <end position="420"/>
    </location>
</feature>
<accession>A0A8B9EE96</accession>
<protein>
    <submittedName>
        <fullName evidence="3">Chromosome 19 open reading frame 44</fullName>
    </submittedName>
</protein>
<feature type="compositionally biased region" description="Polar residues" evidence="1">
    <location>
        <begin position="180"/>
        <end position="190"/>
    </location>
</feature>
<dbReference type="Proteomes" id="UP000694521">
    <property type="component" value="Unplaced"/>
</dbReference>
<feature type="region of interest" description="Disordered" evidence="1">
    <location>
        <begin position="1"/>
        <end position="62"/>
    </location>
</feature>
<name>A0A8B9EE96_ANSCY</name>
<dbReference type="PANTHER" id="PTHR22409">
    <property type="entry name" value="CHROMOSOME 19 OPEN READING FRAME 44"/>
    <property type="match status" value="1"/>
</dbReference>
<dbReference type="Pfam" id="PF15391">
    <property type="entry name" value="DUF4614"/>
    <property type="match status" value="1"/>
</dbReference>
<organism evidence="3 4">
    <name type="scientific">Anser cygnoides</name>
    <name type="common">Swan goose</name>
    <dbReference type="NCBI Taxonomy" id="8845"/>
    <lineage>
        <taxon>Eukaryota</taxon>
        <taxon>Metazoa</taxon>
        <taxon>Chordata</taxon>
        <taxon>Craniata</taxon>
        <taxon>Vertebrata</taxon>
        <taxon>Euteleostomi</taxon>
        <taxon>Archelosauria</taxon>
        <taxon>Archosauria</taxon>
        <taxon>Dinosauria</taxon>
        <taxon>Saurischia</taxon>
        <taxon>Theropoda</taxon>
        <taxon>Coelurosauria</taxon>
        <taxon>Aves</taxon>
        <taxon>Neognathae</taxon>
        <taxon>Galloanserae</taxon>
        <taxon>Anseriformes</taxon>
        <taxon>Anatidae</taxon>
        <taxon>Anserinae</taxon>
        <taxon>Anser</taxon>
    </lineage>
</organism>
<evidence type="ECO:0000313" key="3">
    <source>
        <dbReference type="Ensembl" id="ENSACDP00005019457.1"/>
    </source>
</evidence>
<feature type="region of interest" description="Disordered" evidence="1">
    <location>
        <begin position="457"/>
        <end position="526"/>
    </location>
</feature>
<feature type="compositionally biased region" description="Low complexity" evidence="1">
    <location>
        <begin position="511"/>
        <end position="520"/>
    </location>
</feature>
<feature type="compositionally biased region" description="Polar residues" evidence="1">
    <location>
        <begin position="199"/>
        <end position="208"/>
    </location>
</feature>
<feature type="region of interest" description="Disordered" evidence="1">
    <location>
        <begin position="144"/>
        <end position="211"/>
    </location>
</feature>
<sequence length="667" mass="73330">MRGRDIGGWVSPGYGPAQPPQRVPRWLRALGRGGRQRAGSSGRAMRSAGEPPGLPRSGSELRVGEVGMETAGRAPWHRSRFLKVQAVEVRGNQRCQALGSAVQAMNRGVAKGAPGGTAHMRSSSALRKVAQLESKIMNRKKQMELQNADFSQKPLDEESLSSASSHEHSTRGKKYLKNYATASRNTTVSNAWPKEEESIQSPIKSGTVKQKLGLDTGEKEMREFTENSLEFPSGNENRRVITSDSKWSGKSKTPVSLGTPPPSHKDVSLAEVSKAPSLHSRDSEKNVFGTVDLQTPPPASRNLSALRSMKSQSPSSTKNNTVKITLPRTGHTKQTQISLGSNGSEIKSLDDLFSKAADAEDSTSVSSNDFRLNILSLDDLASNTTSEMAELKQKGTDIQITQESNRNPKKDTFQVEKDQPSLKISAVTGVSDPSEGDTEKNVTEADISEHLGDVSADFSRQGQDYPNHDERTVNSEYSEDFEKSMSTTDGEAVSEMPEEHSESSTYSGKDPSSSTSTPLLTRERRERVHRVTVKETAVQTVDSPFTYCWSKTNNMAVLGPPVGNSYIDPVPIASHVISMDAVEALTAYSPSVLVLNAMLKQHLTLTQQFVENIQHLHLRLVESLENEKFHYHTLEEAKEYIKNHRSPPLTLEQAREEIQKAQEEKLL</sequence>
<evidence type="ECO:0000259" key="2">
    <source>
        <dbReference type="Pfam" id="PF15391"/>
    </source>
</evidence>
<dbReference type="InterPro" id="IPR040120">
    <property type="entry name" value="C19orf44-like"/>
</dbReference>
<dbReference type="Ensembl" id="ENSACDT00005023268.1">
    <property type="protein sequence ID" value="ENSACDP00005019457.1"/>
    <property type="gene ID" value="ENSACDG00005014101.1"/>
</dbReference>
<feature type="region of interest" description="Disordered" evidence="1">
    <location>
        <begin position="225"/>
        <end position="322"/>
    </location>
</feature>
<dbReference type="PANTHER" id="PTHR22409:SF2">
    <property type="entry name" value="CHROMOSOME 19 OPEN READING FRAME 44"/>
    <property type="match status" value="1"/>
</dbReference>
<feature type="compositionally biased region" description="Polar residues" evidence="1">
    <location>
        <begin position="242"/>
        <end position="256"/>
    </location>
</feature>
<feature type="compositionally biased region" description="Low complexity" evidence="1">
    <location>
        <begin position="37"/>
        <end position="49"/>
    </location>
</feature>
<dbReference type="InterPro" id="IPR027884">
    <property type="entry name" value="DUF4614"/>
</dbReference>
<dbReference type="AlphaFoldDB" id="A0A8B9EE96"/>
<feature type="region of interest" description="Disordered" evidence="1">
    <location>
        <begin position="403"/>
        <end position="441"/>
    </location>
</feature>
<reference evidence="3" key="1">
    <citation type="submission" date="2025-08" db="UniProtKB">
        <authorList>
            <consortium name="Ensembl"/>
        </authorList>
    </citation>
    <scope>IDENTIFICATION</scope>
</reference>
<feature type="compositionally biased region" description="Polar residues" evidence="1">
    <location>
        <begin position="301"/>
        <end position="322"/>
    </location>
</feature>
<evidence type="ECO:0000313" key="4">
    <source>
        <dbReference type="Proteomes" id="UP000694521"/>
    </source>
</evidence>
<feature type="domain" description="DUF4614" evidence="2">
    <location>
        <begin position="475"/>
        <end position="646"/>
    </location>
</feature>
<reference evidence="3" key="2">
    <citation type="submission" date="2025-09" db="UniProtKB">
        <authorList>
            <consortium name="Ensembl"/>
        </authorList>
    </citation>
    <scope>IDENTIFICATION</scope>
</reference>